<protein>
    <submittedName>
        <fullName evidence="1">Uncharacterized protein</fullName>
    </submittedName>
</protein>
<accession>A0AAD6UGR9</accession>
<organism evidence="1 2">
    <name type="scientific">Mycena belliarum</name>
    <dbReference type="NCBI Taxonomy" id="1033014"/>
    <lineage>
        <taxon>Eukaryota</taxon>
        <taxon>Fungi</taxon>
        <taxon>Dikarya</taxon>
        <taxon>Basidiomycota</taxon>
        <taxon>Agaricomycotina</taxon>
        <taxon>Agaricomycetes</taxon>
        <taxon>Agaricomycetidae</taxon>
        <taxon>Agaricales</taxon>
        <taxon>Marasmiineae</taxon>
        <taxon>Mycenaceae</taxon>
        <taxon>Mycena</taxon>
    </lineage>
</organism>
<reference evidence="1" key="1">
    <citation type="submission" date="2023-03" db="EMBL/GenBank/DDBJ databases">
        <title>Massive genome expansion in bonnet fungi (Mycena s.s.) driven by repeated elements and novel gene families across ecological guilds.</title>
        <authorList>
            <consortium name="Lawrence Berkeley National Laboratory"/>
            <person name="Harder C.B."/>
            <person name="Miyauchi S."/>
            <person name="Viragh M."/>
            <person name="Kuo A."/>
            <person name="Thoen E."/>
            <person name="Andreopoulos B."/>
            <person name="Lu D."/>
            <person name="Skrede I."/>
            <person name="Drula E."/>
            <person name="Henrissat B."/>
            <person name="Morin E."/>
            <person name="Kohler A."/>
            <person name="Barry K."/>
            <person name="LaButti K."/>
            <person name="Morin E."/>
            <person name="Salamov A."/>
            <person name="Lipzen A."/>
            <person name="Mereny Z."/>
            <person name="Hegedus B."/>
            <person name="Baldrian P."/>
            <person name="Stursova M."/>
            <person name="Weitz H."/>
            <person name="Taylor A."/>
            <person name="Grigoriev I.V."/>
            <person name="Nagy L.G."/>
            <person name="Martin F."/>
            <person name="Kauserud H."/>
        </authorList>
    </citation>
    <scope>NUCLEOTIDE SEQUENCE</scope>
    <source>
        <strain evidence="1">CBHHK173m</strain>
    </source>
</reference>
<proteinExistence type="predicted"/>
<sequence length="243" mass="25319">MIPLAPLARGQTRFVQIANHNWRRERAALAVRIWSCRLKGQGGPGAEARRRACSTRVLVCSGDDQRAGRYTVDAGGRRTGSEDGGRRRARDCVGATVSTNHGRVGHEALATAGGGWAVRVGRKWWGGDMSVGAQAAGSTGAQEVAAKLCGMVIGLGGGNTRHRCGCAPSDNIEDAPATCLSGTIEADVVLGSKADCRHRQVLVLLSGAATGTCPKQAATRSGDAHLCWSCAKQVDVPLAHSDL</sequence>
<evidence type="ECO:0000313" key="1">
    <source>
        <dbReference type="EMBL" id="KAJ7098075.1"/>
    </source>
</evidence>
<dbReference type="EMBL" id="JARJCN010000009">
    <property type="protein sequence ID" value="KAJ7098075.1"/>
    <property type="molecule type" value="Genomic_DNA"/>
</dbReference>
<comment type="caution">
    <text evidence="1">The sequence shown here is derived from an EMBL/GenBank/DDBJ whole genome shotgun (WGS) entry which is preliminary data.</text>
</comment>
<gene>
    <name evidence="1" type="ORF">B0H15DRAFT_797691</name>
</gene>
<keyword evidence="2" id="KW-1185">Reference proteome</keyword>
<dbReference type="Proteomes" id="UP001222325">
    <property type="component" value="Unassembled WGS sequence"/>
</dbReference>
<evidence type="ECO:0000313" key="2">
    <source>
        <dbReference type="Proteomes" id="UP001222325"/>
    </source>
</evidence>
<dbReference type="AlphaFoldDB" id="A0AAD6UGR9"/>
<name>A0AAD6UGR9_9AGAR</name>